<comment type="caution">
    <text evidence="1">The sequence shown here is derived from an EMBL/GenBank/DDBJ whole genome shotgun (WGS) entry which is preliminary data.</text>
</comment>
<organism evidence="1 2">
    <name type="scientific">Neofusicoccum ribis</name>
    <dbReference type="NCBI Taxonomy" id="45134"/>
    <lineage>
        <taxon>Eukaryota</taxon>
        <taxon>Fungi</taxon>
        <taxon>Dikarya</taxon>
        <taxon>Ascomycota</taxon>
        <taxon>Pezizomycotina</taxon>
        <taxon>Dothideomycetes</taxon>
        <taxon>Dothideomycetes incertae sedis</taxon>
        <taxon>Botryosphaeriales</taxon>
        <taxon>Botryosphaeriaceae</taxon>
        <taxon>Neofusicoccum</taxon>
    </lineage>
</organism>
<proteinExistence type="predicted"/>
<dbReference type="PANTHER" id="PTHR10039">
    <property type="entry name" value="AMELOGENIN"/>
    <property type="match status" value="1"/>
</dbReference>
<protein>
    <submittedName>
        <fullName evidence="1">Uncharacterized protein</fullName>
    </submittedName>
</protein>
<gene>
    <name evidence="1" type="ORF">SLS56_006197</name>
</gene>
<reference evidence="1 2" key="1">
    <citation type="submission" date="2024-02" db="EMBL/GenBank/DDBJ databases">
        <title>De novo assembly and annotation of 12 fungi associated with fruit tree decline syndrome in Ontario, Canada.</title>
        <authorList>
            <person name="Sulman M."/>
            <person name="Ellouze W."/>
            <person name="Ilyukhin E."/>
        </authorList>
    </citation>
    <scope>NUCLEOTIDE SEQUENCE [LARGE SCALE GENOMIC DNA]</scope>
    <source>
        <strain evidence="1 2">M1-105</strain>
    </source>
</reference>
<dbReference type="PANTHER" id="PTHR10039:SF5">
    <property type="entry name" value="NACHT DOMAIN-CONTAINING PROTEIN"/>
    <property type="match status" value="1"/>
</dbReference>
<accession>A0ABR3SS82</accession>
<keyword evidence="2" id="KW-1185">Reference proteome</keyword>
<dbReference type="EMBL" id="JAJVDC020000069">
    <property type="protein sequence ID" value="KAL1627665.1"/>
    <property type="molecule type" value="Genomic_DNA"/>
</dbReference>
<sequence length="425" mass="48381">MTFFFVDALDECDEDQVRDLVDFFEKLTDRACDKGPPLRICFSSRHYPFISIDECSELFVEKHNYKDIRLYVQDQAKYEKKFASLAPTIISKASGVFLWVVLVISRLRKSAAGKSLAALASELAAVPPKLEELFDTLFSNNMEHDEKAQTGLLIQLVLFGDQSFLAKDLLFALALESKEPPESVKSWKESYRITNIDNANETISDEEELLDHERMIIELSRGLLEFHDGKAEFIHESVRDFFLKGSGSSFLCNSPARECLSSLGHSAIASACAKCLQIPDIRRLQVSQGRFSSQPGDPPFLGYAANEFLRHAEIAESEGISQEQSLSMVLHGQCRPKKLSFLLAAYSTSRFNLPQTMQIWYEFTDPSLLCSCIIHNSIACVKRLIEMNEVNLEEEVRMYMDFEYVEPGRRFDYGNLSQRLYACKR</sequence>
<evidence type="ECO:0000313" key="2">
    <source>
        <dbReference type="Proteomes" id="UP001521116"/>
    </source>
</evidence>
<evidence type="ECO:0000313" key="1">
    <source>
        <dbReference type="EMBL" id="KAL1627665.1"/>
    </source>
</evidence>
<name>A0ABR3SS82_9PEZI</name>
<dbReference type="Proteomes" id="UP001521116">
    <property type="component" value="Unassembled WGS sequence"/>
</dbReference>